<protein>
    <recommendedName>
        <fullName evidence="2">non-specific serine/threonine protein kinase</fullName>
        <ecNumber evidence="2">2.7.11.1</ecNumber>
    </recommendedName>
</protein>
<keyword evidence="8" id="KW-0464">Manganese</keyword>
<evidence type="ECO:0000256" key="6">
    <source>
        <dbReference type="ARBA" id="ARBA00022777"/>
    </source>
</evidence>
<proteinExistence type="inferred from homology"/>
<accession>A0A1D6HSH9</accession>
<comment type="catalytic activity">
    <reaction evidence="9">
        <text>L-threonyl-[protein] + ATP = O-phospho-L-threonyl-[protein] + ADP + H(+)</text>
        <dbReference type="Rhea" id="RHEA:46608"/>
        <dbReference type="Rhea" id="RHEA-COMP:11060"/>
        <dbReference type="Rhea" id="RHEA-COMP:11605"/>
        <dbReference type="ChEBI" id="CHEBI:15378"/>
        <dbReference type="ChEBI" id="CHEBI:30013"/>
        <dbReference type="ChEBI" id="CHEBI:30616"/>
        <dbReference type="ChEBI" id="CHEBI:61977"/>
        <dbReference type="ChEBI" id="CHEBI:456216"/>
        <dbReference type="EC" id="2.7.11.1"/>
    </reaction>
</comment>
<evidence type="ECO:0000256" key="9">
    <source>
        <dbReference type="ARBA" id="ARBA00047899"/>
    </source>
</evidence>
<feature type="domain" description="NAF" evidence="11">
    <location>
        <begin position="1"/>
        <end position="20"/>
    </location>
</feature>
<evidence type="ECO:0000256" key="3">
    <source>
        <dbReference type="ARBA" id="ARBA00022527"/>
    </source>
</evidence>
<keyword evidence="7" id="KW-0067">ATP-binding</keyword>
<dbReference type="EMBL" id="CM007650">
    <property type="protein sequence ID" value="ONM51368.1"/>
    <property type="molecule type" value="Genomic_DNA"/>
</dbReference>
<evidence type="ECO:0000256" key="2">
    <source>
        <dbReference type="ARBA" id="ARBA00012513"/>
    </source>
</evidence>
<evidence type="ECO:0000256" key="5">
    <source>
        <dbReference type="ARBA" id="ARBA00022741"/>
    </source>
</evidence>
<dbReference type="EC" id="2.7.11.1" evidence="2"/>
<keyword evidence="3" id="KW-0723">Serine/threonine-protein kinase</keyword>
<evidence type="ECO:0000256" key="7">
    <source>
        <dbReference type="ARBA" id="ARBA00022840"/>
    </source>
</evidence>
<keyword evidence="4" id="KW-0808">Transferase</keyword>
<dbReference type="Pfam" id="PF03822">
    <property type="entry name" value="NAF"/>
    <property type="match status" value="1"/>
</dbReference>
<dbReference type="CDD" id="cd12195">
    <property type="entry name" value="CIPK_C"/>
    <property type="match status" value="1"/>
</dbReference>
<name>A0A1D6HSH9_MAIZE</name>
<dbReference type="GO" id="GO:0004674">
    <property type="term" value="F:protein serine/threonine kinase activity"/>
    <property type="evidence" value="ECO:0007669"/>
    <property type="project" value="UniProtKB-KW"/>
</dbReference>
<evidence type="ECO:0000256" key="4">
    <source>
        <dbReference type="ARBA" id="ARBA00022679"/>
    </source>
</evidence>
<evidence type="ECO:0000256" key="10">
    <source>
        <dbReference type="ARBA" id="ARBA00048679"/>
    </source>
</evidence>
<reference evidence="12" key="1">
    <citation type="submission" date="2015-12" db="EMBL/GenBank/DDBJ databases">
        <title>Update maize B73 reference genome by single molecule sequencing technologies.</title>
        <authorList>
            <consortium name="Maize Genome Sequencing Project"/>
            <person name="Ware D."/>
        </authorList>
    </citation>
    <scope>NUCLEOTIDE SEQUENCE [LARGE SCALE GENOMIC DNA]</scope>
    <source>
        <tissue evidence="12">Seedling</tissue>
    </source>
</reference>
<keyword evidence="6 12" id="KW-0418">Kinase</keyword>
<evidence type="ECO:0000259" key="11">
    <source>
        <dbReference type="PROSITE" id="PS50816"/>
    </source>
</evidence>
<comment type="similarity">
    <text evidence="1">Belongs to the protein kinase superfamily. CAMK Ser/Thr protein kinase family. SNF1 subfamily.</text>
</comment>
<dbReference type="GO" id="GO:0005524">
    <property type="term" value="F:ATP binding"/>
    <property type="evidence" value="ECO:0007669"/>
    <property type="project" value="UniProtKB-KW"/>
</dbReference>
<dbReference type="GO" id="GO:0007165">
    <property type="term" value="P:signal transduction"/>
    <property type="evidence" value="ECO:0007669"/>
    <property type="project" value="InterPro"/>
</dbReference>
<dbReference type="InterPro" id="IPR004041">
    <property type="entry name" value="NAF_dom"/>
</dbReference>
<dbReference type="AlphaFoldDB" id="A0A1D6HSH9"/>
<evidence type="ECO:0000256" key="1">
    <source>
        <dbReference type="ARBA" id="ARBA00006234"/>
    </source>
</evidence>
<dbReference type="Gene3D" id="3.30.310.80">
    <property type="entry name" value="Kinase associated domain 1, KA1"/>
    <property type="match status" value="1"/>
</dbReference>
<gene>
    <name evidence="12" type="ORF">ZEAMMB73_Zm00001d018799</name>
</gene>
<dbReference type="FunFam" id="3.30.310.80:FF:000005">
    <property type="entry name" value="Non-specific serine/threonine protein kinase"/>
    <property type="match status" value="1"/>
</dbReference>
<keyword evidence="5" id="KW-0547">Nucleotide-binding</keyword>
<evidence type="ECO:0000313" key="12">
    <source>
        <dbReference type="EMBL" id="ONM51368.1"/>
    </source>
</evidence>
<sequence>MNAFELISTSQGLNLGTLFEKQTGSVKRETRFASRLPANEILSKIEAAAGPMGFNVQKRNYKLKLQGENPGRKGQLAIATEVQLPGFSRSRLPCTWLSCASPTATPLNSTSSTTTSQMD</sequence>
<organism evidence="12">
    <name type="scientific">Zea mays</name>
    <name type="common">Maize</name>
    <dbReference type="NCBI Taxonomy" id="4577"/>
    <lineage>
        <taxon>Eukaryota</taxon>
        <taxon>Viridiplantae</taxon>
        <taxon>Streptophyta</taxon>
        <taxon>Embryophyta</taxon>
        <taxon>Tracheophyta</taxon>
        <taxon>Spermatophyta</taxon>
        <taxon>Magnoliopsida</taxon>
        <taxon>Liliopsida</taxon>
        <taxon>Poales</taxon>
        <taxon>Poaceae</taxon>
        <taxon>PACMAD clade</taxon>
        <taxon>Panicoideae</taxon>
        <taxon>Andropogonodae</taxon>
        <taxon>Andropogoneae</taxon>
        <taxon>Tripsacinae</taxon>
        <taxon>Zea</taxon>
    </lineage>
</organism>
<evidence type="ECO:0000256" key="8">
    <source>
        <dbReference type="ARBA" id="ARBA00023211"/>
    </source>
</evidence>
<dbReference type="InterPro" id="IPR018451">
    <property type="entry name" value="NAF/FISL_domain"/>
</dbReference>
<comment type="catalytic activity">
    <reaction evidence="10">
        <text>L-seryl-[protein] + ATP = O-phospho-L-seryl-[protein] + ADP + H(+)</text>
        <dbReference type="Rhea" id="RHEA:17989"/>
        <dbReference type="Rhea" id="RHEA-COMP:9863"/>
        <dbReference type="Rhea" id="RHEA-COMP:11604"/>
        <dbReference type="ChEBI" id="CHEBI:15378"/>
        <dbReference type="ChEBI" id="CHEBI:29999"/>
        <dbReference type="ChEBI" id="CHEBI:30616"/>
        <dbReference type="ChEBI" id="CHEBI:83421"/>
        <dbReference type="ChEBI" id="CHEBI:456216"/>
        <dbReference type="EC" id="2.7.11.1"/>
    </reaction>
</comment>
<dbReference type="PROSITE" id="PS50816">
    <property type="entry name" value="NAF"/>
    <property type="match status" value="1"/>
</dbReference>